<accession>A0AAP9MXY4</accession>
<organism evidence="1 2">
    <name type="scientific">Pseudomonas putida</name>
    <name type="common">Arthrobacter siderocapsulatus</name>
    <dbReference type="NCBI Taxonomy" id="303"/>
    <lineage>
        <taxon>Bacteria</taxon>
        <taxon>Pseudomonadati</taxon>
        <taxon>Pseudomonadota</taxon>
        <taxon>Gammaproteobacteria</taxon>
        <taxon>Pseudomonadales</taxon>
        <taxon>Pseudomonadaceae</taxon>
        <taxon>Pseudomonas</taxon>
    </lineage>
</organism>
<dbReference type="EMBL" id="CP050951">
    <property type="protein sequence ID" value="QJQ09780.1"/>
    <property type="molecule type" value="Genomic_DNA"/>
</dbReference>
<protein>
    <submittedName>
        <fullName evidence="1">Uncharacterized protein</fullName>
    </submittedName>
</protein>
<evidence type="ECO:0000313" key="1">
    <source>
        <dbReference type="EMBL" id="QJQ09780.1"/>
    </source>
</evidence>
<sequence>MQDNQKAALSKATAGHHYCDLILTSEEAVELKALVQQLLSAGRHPALAGVFKGILEDTWSADGEGSTGLDSPKAGS</sequence>
<evidence type="ECO:0000313" key="2">
    <source>
        <dbReference type="Proteomes" id="UP000076857"/>
    </source>
</evidence>
<reference evidence="1 2" key="1">
    <citation type="submission" date="2016-04" db="EMBL/GenBank/DDBJ databases">
        <authorList>
            <person name="Qiu J."/>
        </authorList>
    </citation>
    <scope>NUCLEOTIDE SEQUENCE [LARGE SCALE GENOMIC DNA]</scope>
    <source>
        <strain evidence="1 2">JQ581</strain>
    </source>
</reference>
<gene>
    <name evidence="1" type="ORF">A3L25_010230</name>
</gene>
<dbReference type="AlphaFoldDB" id="A0AAP9MXY4"/>
<dbReference type="RefSeq" id="WP_155737884.1">
    <property type="nucleotide sequence ID" value="NZ_CP050951.1"/>
</dbReference>
<reference evidence="1 2" key="2">
    <citation type="submission" date="2020-04" db="EMBL/GenBank/DDBJ databases">
        <title>Complete genome sequence of Pseudomonas putida strain JQ581.</title>
        <authorList>
            <person name="Mu Y."/>
        </authorList>
    </citation>
    <scope>NUCLEOTIDE SEQUENCE [LARGE SCALE GENOMIC DNA]</scope>
    <source>
        <strain evidence="1 2">JQ581</strain>
    </source>
</reference>
<name>A0AAP9MXY4_PSEPU</name>
<proteinExistence type="predicted"/>
<dbReference type="Proteomes" id="UP000076857">
    <property type="component" value="Chromosome"/>
</dbReference>